<proteinExistence type="predicted"/>
<protein>
    <submittedName>
        <fullName evidence="1">Glycosyltransferase, GT2 family</fullName>
    </submittedName>
</protein>
<dbReference type="EMBL" id="FOVR01000013">
    <property type="protein sequence ID" value="SFO82796.1"/>
    <property type="molecule type" value="Genomic_DNA"/>
</dbReference>
<dbReference type="Gene3D" id="3.90.550.60">
    <property type="match status" value="1"/>
</dbReference>
<dbReference type="AlphaFoldDB" id="A0A1I5KDU2"/>
<organism evidence="1 2">
    <name type="scientific">Cohaesibacter marisflavi</name>
    <dbReference type="NCBI Taxonomy" id="655353"/>
    <lineage>
        <taxon>Bacteria</taxon>
        <taxon>Pseudomonadati</taxon>
        <taxon>Pseudomonadota</taxon>
        <taxon>Alphaproteobacteria</taxon>
        <taxon>Hyphomicrobiales</taxon>
        <taxon>Cohaesibacteraceae</taxon>
    </lineage>
</organism>
<sequence>MLSTENSTVKDLSIALTSWSHGCSAISKKSKITLSGLDHSNTDKTIDDLFFANLPGHVSLSEKASNELQAYEVVDSGTLRNSFYIAPFLSHTDIQRCFLRIKVTGRCVVQLSKSRVGEKVGVICEKQLSPPKNHDENTPYIAEVPFILGKEVARSARLFWRLRALEDGVQIHEVSWCASAPKTVEGKMLVAMRTFGRTADIINLLESFATHAETNEHYDQMLKNTFFFVLDTTNGVDETSYEQLSQYDNLNYQVVRGANLGGGGNMSQLMRLVNEASEDSGVEPQEFLLLDDDLSISLEALYRHWAATLFRTDTTIFTLPVFMKTEPRRMWEDGAFWGRFIDSKHGSDRTHVAPRLLRHGLVFNMFDNLDSLAEPNYPEYCTFIFFSLPWKLFQSIGYPLAIFLRGDDIEYSLRSYAMTGSKIMSNPNLLAWHEPAHSYAQEYMSICHGVIINMCYEQEKPNALVEFFLNQALRHASIRDINALKLYVEILRDLMSKTVFLENGFATHYIAKLKFFKEFDTGFRQLTHEIINDLRASHSDQMGVLAEHPFLYPNIENRTNIRTVILHNPHSKSYFIYTFDDIERTKEVSQILSELYALIHEFSNHYEELRLHYISRVNRSSTAEFWDKELSMHDTTATLAHNN</sequence>
<keyword evidence="1" id="KW-0808">Transferase</keyword>
<reference evidence="1 2" key="1">
    <citation type="submission" date="2016-10" db="EMBL/GenBank/DDBJ databases">
        <authorList>
            <person name="de Groot N.N."/>
        </authorList>
    </citation>
    <scope>NUCLEOTIDE SEQUENCE [LARGE SCALE GENOMIC DNA]</scope>
    <source>
        <strain evidence="1 2">CGMCC 1.9157</strain>
    </source>
</reference>
<evidence type="ECO:0000313" key="2">
    <source>
        <dbReference type="Proteomes" id="UP000199236"/>
    </source>
</evidence>
<evidence type="ECO:0000313" key="1">
    <source>
        <dbReference type="EMBL" id="SFO82796.1"/>
    </source>
</evidence>
<dbReference type="STRING" id="655353.SAMN04488056_113137"/>
<keyword evidence="2" id="KW-1185">Reference proteome</keyword>
<dbReference type="Proteomes" id="UP000199236">
    <property type="component" value="Unassembled WGS sequence"/>
</dbReference>
<accession>A0A1I5KDU2</accession>
<gene>
    <name evidence="1" type="ORF">SAMN04488056_113137</name>
</gene>
<dbReference type="InterPro" id="IPR029044">
    <property type="entry name" value="Nucleotide-diphossugar_trans"/>
</dbReference>
<name>A0A1I5KDU2_9HYPH</name>
<dbReference type="SUPFAM" id="SSF53448">
    <property type="entry name" value="Nucleotide-diphospho-sugar transferases"/>
    <property type="match status" value="1"/>
</dbReference>
<dbReference type="GO" id="GO:0016740">
    <property type="term" value="F:transferase activity"/>
    <property type="evidence" value="ECO:0007669"/>
    <property type="project" value="UniProtKB-KW"/>
</dbReference>